<proteinExistence type="predicted"/>
<keyword evidence="1" id="KW-1133">Transmembrane helix</keyword>
<reference evidence="2 3" key="1">
    <citation type="submission" date="2023-03" db="EMBL/GenBank/DDBJ databases">
        <title>Genome insight into feeding habits of ladybird beetles.</title>
        <authorList>
            <person name="Li H.-S."/>
            <person name="Huang Y.-H."/>
            <person name="Pang H."/>
        </authorList>
    </citation>
    <scope>NUCLEOTIDE SEQUENCE [LARGE SCALE GENOMIC DNA]</scope>
    <source>
        <strain evidence="2">SYSU_2023b</strain>
        <tissue evidence="2">Whole body</tissue>
    </source>
</reference>
<evidence type="ECO:0000313" key="2">
    <source>
        <dbReference type="EMBL" id="KAK9873847.1"/>
    </source>
</evidence>
<dbReference type="AlphaFoldDB" id="A0AAW1TZQ6"/>
<gene>
    <name evidence="2" type="ORF">WA026_002204</name>
</gene>
<accession>A0AAW1TZQ6</accession>
<protein>
    <submittedName>
        <fullName evidence="2">Uncharacterized protein</fullName>
    </submittedName>
</protein>
<keyword evidence="3" id="KW-1185">Reference proteome</keyword>
<name>A0AAW1TZQ6_9CUCU</name>
<evidence type="ECO:0000256" key="1">
    <source>
        <dbReference type="SAM" id="Phobius"/>
    </source>
</evidence>
<comment type="caution">
    <text evidence="2">The sequence shown here is derived from an EMBL/GenBank/DDBJ whole genome shotgun (WGS) entry which is preliminary data.</text>
</comment>
<keyword evidence="1" id="KW-0812">Transmembrane</keyword>
<feature type="transmembrane region" description="Helical" evidence="1">
    <location>
        <begin position="61"/>
        <end position="77"/>
    </location>
</feature>
<organism evidence="2 3">
    <name type="scientific">Henosepilachna vigintioctopunctata</name>
    <dbReference type="NCBI Taxonomy" id="420089"/>
    <lineage>
        <taxon>Eukaryota</taxon>
        <taxon>Metazoa</taxon>
        <taxon>Ecdysozoa</taxon>
        <taxon>Arthropoda</taxon>
        <taxon>Hexapoda</taxon>
        <taxon>Insecta</taxon>
        <taxon>Pterygota</taxon>
        <taxon>Neoptera</taxon>
        <taxon>Endopterygota</taxon>
        <taxon>Coleoptera</taxon>
        <taxon>Polyphaga</taxon>
        <taxon>Cucujiformia</taxon>
        <taxon>Coccinelloidea</taxon>
        <taxon>Coccinellidae</taxon>
        <taxon>Epilachninae</taxon>
        <taxon>Epilachnini</taxon>
        <taxon>Henosepilachna</taxon>
    </lineage>
</organism>
<sequence>MARIRGIVLATCHVTEIVFALCKLIWNWTHHSTFLQCLAQLTSRSTAIKEQYIKMNNKNEGIWLLVVLIFILIEVLTEESLVSNYWILPLLKDAFELEFMIFMLNKIQEPFFVLNSQMMNFLRKIADNNFIDGKDVHTKFSIIGEVSMNHYCFVTLAKDMSSILSLSVLLILTKNFVDVLNSSYYPISSLLNPNAKHNWRMRQIFWVLFSLIKSYVLIYKWNQLIQQVRRAENYSDKYHQYYIHPLWKCIYLVNPAMRSAYLNYGYIKRCQTLFNFKYIC</sequence>
<keyword evidence="1" id="KW-0472">Membrane</keyword>
<dbReference type="Proteomes" id="UP001431783">
    <property type="component" value="Unassembled WGS sequence"/>
</dbReference>
<evidence type="ECO:0000313" key="3">
    <source>
        <dbReference type="Proteomes" id="UP001431783"/>
    </source>
</evidence>
<dbReference type="EMBL" id="JARQZJ010000031">
    <property type="protein sequence ID" value="KAK9873847.1"/>
    <property type="molecule type" value="Genomic_DNA"/>
</dbReference>